<dbReference type="Pfam" id="PF00512">
    <property type="entry name" value="HisKA"/>
    <property type="match status" value="1"/>
</dbReference>
<evidence type="ECO:0000256" key="3">
    <source>
        <dbReference type="ARBA" id="ARBA00022553"/>
    </source>
</evidence>
<dbReference type="EC" id="2.7.13.3" evidence="2"/>
<keyword evidence="9" id="KW-1133">Transmembrane helix</keyword>
<dbReference type="Proteomes" id="UP000447876">
    <property type="component" value="Unassembled WGS sequence"/>
</dbReference>
<dbReference type="SMART" id="SM00387">
    <property type="entry name" value="HATPase_c"/>
    <property type="match status" value="1"/>
</dbReference>
<comment type="catalytic activity">
    <reaction evidence="1">
        <text>ATP + protein L-histidine = ADP + protein N-phospho-L-histidine.</text>
        <dbReference type="EC" id="2.7.13.3"/>
    </reaction>
</comment>
<evidence type="ECO:0000256" key="5">
    <source>
        <dbReference type="ARBA" id="ARBA00022741"/>
    </source>
</evidence>
<dbReference type="InterPro" id="IPR036890">
    <property type="entry name" value="HATPase_C_sf"/>
</dbReference>
<comment type="caution">
    <text evidence="11">The sequence shown here is derived from an EMBL/GenBank/DDBJ whole genome shotgun (WGS) entry which is preliminary data.</text>
</comment>
<sequence>MKGLVKAIVIFMGLVLAAYCAYLLESSGEKDSLGQTIVQWDIAWTNEFDTNMDERKLEEIQGWTQISLNAPMPERPRDATSQWIKVTLPKLLPGSSTILIDKIYGKHIVAFMNGNKIYESVRDYNYEINSVLLPLDEVDSNKTLYIGIYSHNRIGIPDVIKVGAYQELIKEYVRGNIADFILGSTLIFIAIIMLACTVFLRSDNLIIWLSLCVVFLSSGVIVVTYSSFLYWLFEDKGNLYVTLFDAALFILLPAFTFFFEKVFGPGYYSIIRRFRNFQLGYSMFCVVMVVFHHLSSGKYHSMYSFVTQEILGYIMIIQFILLLSIVTVYTFQKNKDAVIFTTGFLVFAILGVGELIWFYSQNAYYDLFLWKWGVISFLISLIIILGRRFSENHEQVVEYSKQLEMFNNELQRSEKMEIISEMAASVAHEVRNPLQVTRGFIQLMAEKHEQSEKVYLNMALDELDRASNIITDFLTFAKPEVGKVATLNLLQEFIHIEGILVPMANLQGGKISVNIPDNLLIKGNSSKFKQAIINIIKNSIESLQGEGDIQVWGYKEDGWVYVHIKDNGEGMDSDVLARLGEPYFSNKTKGTGLGLMVTFRIIEVMQGEITFLSEKGVGTEAIIRFPSRDT</sequence>
<keyword evidence="9" id="KW-0472">Membrane</keyword>
<keyword evidence="6 11" id="KW-0418">Kinase</keyword>
<dbReference type="Gene3D" id="1.10.287.130">
    <property type="match status" value="1"/>
</dbReference>
<accession>A0A7X3CPE5</accession>
<keyword evidence="8" id="KW-0902">Two-component regulatory system</keyword>
<dbReference type="SUPFAM" id="SSF47384">
    <property type="entry name" value="Homodimeric domain of signal transducing histidine kinase"/>
    <property type="match status" value="1"/>
</dbReference>
<dbReference type="SMART" id="SM00388">
    <property type="entry name" value="HisKA"/>
    <property type="match status" value="1"/>
</dbReference>
<evidence type="ECO:0000259" key="10">
    <source>
        <dbReference type="PROSITE" id="PS50109"/>
    </source>
</evidence>
<feature type="transmembrane region" description="Helical" evidence="9">
    <location>
        <begin position="365"/>
        <end position="385"/>
    </location>
</feature>
<dbReference type="InterPro" id="IPR036097">
    <property type="entry name" value="HisK_dim/P_sf"/>
</dbReference>
<evidence type="ECO:0000256" key="1">
    <source>
        <dbReference type="ARBA" id="ARBA00000085"/>
    </source>
</evidence>
<evidence type="ECO:0000256" key="2">
    <source>
        <dbReference type="ARBA" id="ARBA00012438"/>
    </source>
</evidence>
<evidence type="ECO:0000313" key="11">
    <source>
        <dbReference type="EMBL" id="MUG45945.1"/>
    </source>
</evidence>
<feature type="transmembrane region" description="Helical" evidence="9">
    <location>
        <begin position="338"/>
        <end position="359"/>
    </location>
</feature>
<evidence type="ECO:0000256" key="7">
    <source>
        <dbReference type="ARBA" id="ARBA00022840"/>
    </source>
</evidence>
<organism evidence="11 12">
    <name type="scientific">Paenibacillus woosongensis</name>
    <dbReference type="NCBI Taxonomy" id="307580"/>
    <lineage>
        <taxon>Bacteria</taxon>
        <taxon>Bacillati</taxon>
        <taxon>Bacillota</taxon>
        <taxon>Bacilli</taxon>
        <taxon>Bacillales</taxon>
        <taxon>Paenibacillaceae</taxon>
        <taxon>Paenibacillus</taxon>
    </lineage>
</organism>
<dbReference type="GO" id="GO:0005524">
    <property type="term" value="F:ATP binding"/>
    <property type="evidence" value="ECO:0007669"/>
    <property type="project" value="UniProtKB-KW"/>
</dbReference>
<keyword evidence="7" id="KW-0067">ATP-binding</keyword>
<feature type="transmembrane region" description="Helical" evidence="9">
    <location>
        <begin position="310"/>
        <end position="331"/>
    </location>
</feature>
<dbReference type="Pfam" id="PF02518">
    <property type="entry name" value="HATPase_c"/>
    <property type="match status" value="1"/>
</dbReference>
<dbReference type="PANTHER" id="PTHR43065:SF46">
    <property type="entry name" value="C4-DICARBOXYLATE TRANSPORT SENSOR PROTEIN DCTB"/>
    <property type="match status" value="1"/>
</dbReference>
<dbReference type="PROSITE" id="PS50109">
    <property type="entry name" value="HIS_KIN"/>
    <property type="match status" value="1"/>
</dbReference>
<evidence type="ECO:0000256" key="9">
    <source>
        <dbReference type="SAM" id="Phobius"/>
    </source>
</evidence>
<dbReference type="InterPro" id="IPR003661">
    <property type="entry name" value="HisK_dim/P_dom"/>
</dbReference>
<dbReference type="PRINTS" id="PR00344">
    <property type="entry name" value="BCTRLSENSOR"/>
</dbReference>
<name>A0A7X3CPE5_9BACL</name>
<feature type="transmembrane region" description="Helical" evidence="9">
    <location>
        <begin position="7"/>
        <end position="24"/>
    </location>
</feature>
<dbReference type="OrthoDB" id="9815750at2"/>
<reference evidence="11 12" key="1">
    <citation type="submission" date="2019-11" db="EMBL/GenBank/DDBJ databases">
        <title>Draft genome sequences of five Paenibacillus species of dairy origin.</title>
        <authorList>
            <person name="Olajide A.M."/>
            <person name="Chen S."/>
            <person name="Lapointe G."/>
        </authorList>
    </citation>
    <scope>NUCLEOTIDE SEQUENCE [LARGE SCALE GENOMIC DNA]</scope>
    <source>
        <strain evidence="11 12">12CR55</strain>
    </source>
</reference>
<dbReference type="CDD" id="cd00082">
    <property type="entry name" value="HisKA"/>
    <property type="match status" value="1"/>
</dbReference>
<dbReference type="InterPro" id="IPR003594">
    <property type="entry name" value="HATPase_dom"/>
</dbReference>
<protein>
    <recommendedName>
        <fullName evidence="2">histidine kinase</fullName>
        <ecNumber evidence="2">2.7.13.3</ecNumber>
    </recommendedName>
</protein>
<feature type="transmembrane region" description="Helical" evidence="9">
    <location>
        <begin position="239"/>
        <end position="259"/>
    </location>
</feature>
<feature type="transmembrane region" description="Helical" evidence="9">
    <location>
        <begin position="279"/>
        <end position="295"/>
    </location>
</feature>
<dbReference type="AlphaFoldDB" id="A0A7X3CPE5"/>
<feature type="domain" description="Histidine kinase" evidence="10">
    <location>
        <begin position="425"/>
        <end position="629"/>
    </location>
</feature>
<feature type="transmembrane region" description="Helical" evidence="9">
    <location>
        <begin position="180"/>
        <end position="200"/>
    </location>
</feature>
<evidence type="ECO:0000256" key="8">
    <source>
        <dbReference type="ARBA" id="ARBA00023012"/>
    </source>
</evidence>
<dbReference type="Gene3D" id="3.30.565.10">
    <property type="entry name" value="Histidine kinase-like ATPase, C-terminal domain"/>
    <property type="match status" value="1"/>
</dbReference>
<dbReference type="RefSeq" id="WP_155611359.1">
    <property type="nucleotide sequence ID" value="NZ_WNZW01000004.1"/>
</dbReference>
<keyword evidence="3" id="KW-0597">Phosphoprotein</keyword>
<keyword evidence="5" id="KW-0547">Nucleotide-binding</keyword>
<dbReference type="EMBL" id="WNZW01000004">
    <property type="protein sequence ID" value="MUG45945.1"/>
    <property type="molecule type" value="Genomic_DNA"/>
</dbReference>
<dbReference type="SUPFAM" id="SSF55874">
    <property type="entry name" value="ATPase domain of HSP90 chaperone/DNA topoisomerase II/histidine kinase"/>
    <property type="match status" value="1"/>
</dbReference>
<proteinExistence type="predicted"/>
<dbReference type="InterPro" id="IPR005467">
    <property type="entry name" value="His_kinase_dom"/>
</dbReference>
<dbReference type="PANTHER" id="PTHR43065">
    <property type="entry name" value="SENSOR HISTIDINE KINASE"/>
    <property type="match status" value="1"/>
</dbReference>
<gene>
    <name evidence="11" type="ORF">GNP95_13195</name>
</gene>
<keyword evidence="9" id="KW-0812">Transmembrane</keyword>
<feature type="transmembrane region" description="Helical" evidence="9">
    <location>
        <begin position="207"/>
        <end position="233"/>
    </location>
</feature>
<keyword evidence="4" id="KW-0808">Transferase</keyword>
<evidence type="ECO:0000256" key="6">
    <source>
        <dbReference type="ARBA" id="ARBA00022777"/>
    </source>
</evidence>
<evidence type="ECO:0000256" key="4">
    <source>
        <dbReference type="ARBA" id="ARBA00022679"/>
    </source>
</evidence>
<evidence type="ECO:0000313" key="12">
    <source>
        <dbReference type="Proteomes" id="UP000447876"/>
    </source>
</evidence>
<dbReference type="GO" id="GO:0000155">
    <property type="term" value="F:phosphorelay sensor kinase activity"/>
    <property type="evidence" value="ECO:0007669"/>
    <property type="project" value="InterPro"/>
</dbReference>
<dbReference type="InterPro" id="IPR004358">
    <property type="entry name" value="Sig_transdc_His_kin-like_C"/>
</dbReference>